<feature type="domain" description="Transcriptional repressor PaaX-like N-terminal" evidence="2">
    <location>
        <begin position="57"/>
        <end position="112"/>
    </location>
</feature>
<dbReference type="RefSeq" id="WP_256971449.1">
    <property type="nucleotide sequence ID" value="NZ_FUKO01000003.1"/>
</dbReference>
<dbReference type="PIRSF" id="PIRSF020623">
    <property type="entry name" value="PaaX"/>
    <property type="match status" value="1"/>
</dbReference>
<keyword evidence="6" id="KW-1185">Reference proteome</keyword>
<organism evidence="5 6">
    <name type="scientific">Microbacterium esteraromaticum</name>
    <dbReference type="NCBI Taxonomy" id="57043"/>
    <lineage>
        <taxon>Bacteria</taxon>
        <taxon>Bacillati</taxon>
        <taxon>Actinomycetota</taxon>
        <taxon>Actinomycetes</taxon>
        <taxon>Micrococcales</taxon>
        <taxon>Microbacteriaceae</taxon>
        <taxon>Microbacterium</taxon>
    </lineage>
</organism>
<dbReference type="GO" id="GO:0006351">
    <property type="term" value="P:DNA-templated transcription"/>
    <property type="evidence" value="ECO:0007669"/>
    <property type="project" value="InterPro"/>
</dbReference>
<feature type="region of interest" description="Disordered" evidence="1">
    <location>
        <begin position="1"/>
        <end position="32"/>
    </location>
</feature>
<evidence type="ECO:0000259" key="2">
    <source>
        <dbReference type="Pfam" id="PF07848"/>
    </source>
</evidence>
<dbReference type="Pfam" id="PF08223">
    <property type="entry name" value="PaaX_C"/>
    <property type="match status" value="1"/>
</dbReference>
<evidence type="ECO:0000313" key="6">
    <source>
        <dbReference type="Proteomes" id="UP000196320"/>
    </source>
</evidence>
<name>A0A1R4IA41_9MICO</name>
<evidence type="ECO:0000313" key="5">
    <source>
        <dbReference type="EMBL" id="SJN16668.1"/>
    </source>
</evidence>
<dbReference type="InterPro" id="IPR012906">
    <property type="entry name" value="PaaX-like_N"/>
</dbReference>
<dbReference type="InterPro" id="IPR036388">
    <property type="entry name" value="WH-like_DNA-bd_sf"/>
</dbReference>
<dbReference type="PANTHER" id="PTHR30319:SF1">
    <property type="entry name" value="TRANSCRIPTIONAL REPRESSOR PAAX"/>
    <property type="match status" value="1"/>
</dbReference>
<evidence type="ECO:0000256" key="1">
    <source>
        <dbReference type="SAM" id="MobiDB-lite"/>
    </source>
</evidence>
<dbReference type="InterPro" id="IPR013225">
    <property type="entry name" value="PaaX_C"/>
</dbReference>
<dbReference type="AlphaFoldDB" id="A0A1R4IA41"/>
<dbReference type="Pfam" id="PF20803">
    <property type="entry name" value="PaaX_M"/>
    <property type="match status" value="1"/>
</dbReference>
<dbReference type="Pfam" id="PF07848">
    <property type="entry name" value="PaaX"/>
    <property type="match status" value="1"/>
</dbReference>
<evidence type="ECO:0000259" key="3">
    <source>
        <dbReference type="Pfam" id="PF08223"/>
    </source>
</evidence>
<gene>
    <name evidence="5" type="ORF">FM104_01020</name>
</gene>
<dbReference type="InterPro" id="IPR048846">
    <property type="entry name" value="PaaX-like_central"/>
</dbReference>
<dbReference type="PANTHER" id="PTHR30319">
    <property type="entry name" value="PHENYLACETIC ACID REGULATOR-RELATED TRANSCRIPTIONAL REPRESSOR"/>
    <property type="match status" value="1"/>
</dbReference>
<sequence length="311" mass="33833">MTRDRVGPLHTSGADTPDVGPDAGIRPTSVPTAPEVWASGEAAGPVLDDIDARPGSTTSLLRTLIALYLRRLGGEISSADLVQLAGDLDIAPARARTTIARLKQKGLLLAASGRGYALNPAAMGMLERGDRRIFEVRTMTAGDPWMLISATVPESRRDLRHQLRKRLLFLGAGSVASALWILPAHLDGEVAELLDEIGAREFVTLFETSDPRPARPLRDAVASWWDLSALRAEHTRFQESLRTPRANPFAAYVLLIDSWRTLPYIDPGLPPELLPADWPGAASFAAFEMRSTELADTAWEHVRRVCGHTPG</sequence>
<feature type="domain" description="Transcriptional repressor PaaX-like central Cas2-like" evidence="4">
    <location>
        <begin position="143"/>
        <end position="212"/>
    </location>
</feature>
<dbReference type="InterPro" id="IPR011965">
    <property type="entry name" value="PaaX_trns_reg"/>
</dbReference>
<proteinExistence type="predicted"/>
<dbReference type="EMBL" id="FUKO01000003">
    <property type="protein sequence ID" value="SJN16668.1"/>
    <property type="molecule type" value="Genomic_DNA"/>
</dbReference>
<evidence type="ECO:0000259" key="4">
    <source>
        <dbReference type="Pfam" id="PF20803"/>
    </source>
</evidence>
<feature type="domain" description="Transcriptional repressor PaaX-like C-terminal" evidence="3">
    <location>
        <begin position="225"/>
        <end position="303"/>
    </location>
</feature>
<dbReference type="Gene3D" id="1.20.58.1460">
    <property type="match status" value="1"/>
</dbReference>
<accession>A0A1R4IA41</accession>
<reference evidence="5 6" key="1">
    <citation type="submission" date="2017-02" db="EMBL/GenBank/DDBJ databases">
        <authorList>
            <person name="Peterson S.W."/>
        </authorList>
    </citation>
    <scope>NUCLEOTIDE SEQUENCE [LARGE SCALE GENOMIC DNA]</scope>
    <source>
        <strain evidence="5 6">B Mb 05.01</strain>
    </source>
</reference>
<dbReference type="Gene3D" id="3.30.70.2650">
    <property type="match status" value="1"/>
</dbReference>
<dbReference type="Proteomes" id="UP000196320">
    <property type="component" value="Unassembled WGS sequence"/>
</dbReference>
<protein>
    <submittedName>
        <fullName evidence="5">Phenylacetic acid degradation operon negative regulatory protein paaX</fullName>
    </submittedName>
</protein>
<dbReference type="Gene3D" id="1.10.10.10">
    <property type="entry name" value="Winged helix-like DNA-binding domain superfamily/Winged helix DNA-binding domain"/>
    <property type="match status" value="1"/>
</dbReference>